<feature type="compositionally biased region" description="Polar residues" evidence="1">
    <location>
        <begin position="1"/>
        <end position="19"/>
    </location>
</feature>
<evidence type="ECO:0000256" key="1">
    <source>
        <dbReference type="SAM" id="MobiDB-lite"/>
    </source>
</evidence>
<reference evidence="3 4" key="1">
    <citation type="submission" date="2018-11" db="EMBL/GenBank/DDBJ databases">
        <authorList>
            <person name="Huo Y."/>
        </authorList>
    </citation>
    <scope>NUCLEOTIDE SEQUENCE [LARGE SCALE GENOMIC DNA]</scope>
    <source>
        <strain evidence="3 4">DSM 30132</strain>
    </source>
</reference>
<evidence type="ECO:0000313" key="5">
    <source>
        <dbReference type="Proteomes" id="UP000518315"/>
    </source>
</evidence>
<dbReference type="AlphaFoldDB" id="A0A3R9BQA3"/>
<protein>
    <submittedName>
        <fullName evidence="3">Uncharacterized protein</fullName>
    </submittedName>
</protein>
<dbReference type="EMBL" id="RJJT01000007">
    <property type="protein sequence ID" value="RSB79623.1"/>
    <property type="molecule type" value="Genomic_DNA"/>
</dbReference>
<accession>A0A3R9BQA3</accession>
<feature type="compositionally biased region" description="Polar residues" evidence="1">
    <location>
        <begin position="48"/>
        <end position="60"/>
    </location>
</feature>
<organism evidence="3 4">
    <name type="scientific">Rhizobium pisi</name>
    <dbReference type="NCBI Taxonomy" id="574561"/>
    <lineage>
        <taxon>Bacteria</taxon>
        <taxon>Pseudomonadati</taxon>
        <taxon>Pseudomonadota</taxon>
        <taxon>Alphaproteobacteria</taxon>
        <taxon>Hyphomicrobiales</taxon>
        <taxon>Rhizobiaceae</taxon>
        <taxon>Rhizobium/Agrobacterium group</taxon>
        <taxon>Rhizobium</taxon>
    </lineage>
</organism>
<keyword evidence="5" id="KW-1185">Reference proteome</keyword>
<reference evidence="2 5" key="2">
    <citation type="submission" date="2020-08" db="EMBL/GenBank/DDBJ databases">
        <title>Genomic Encyclopedia of Type Strains, Phase III (KMG-III): the genomes of soil and plant-associated and newly described type strains.</title>
        <authorList>
            <person name="Whitman W."/>
        </authorList>
    </citation>
    <scope>NUCLEOTIDE SEQUENCE [LARGE SCALE GENOMIC DNA]</scope>
    <source>
        <strain evidence="2 5">CECT 4113</strain>
    </source>
</reference>
<gene>
    <name evidence="3" type="ORF">EFD55_11405</name>
    <name evidence="2" type="ORF">FHS26_002188</name>
</gene>
<comment type="caution">
    <text evidence="3">The sequence shown here is derived from an EMBL/GenBank/DDBJ whole genome shotgun (WGS) entry which is preliminary data.</text>
</comment>
<name>A0A3R9BQA3_9HYPH</name>
<evidence type="ECO:0000313" key="2">
    <source>
        <dbReference type="EMBL" id="MBB3134458.1"/>
    </source>
</evidence>
<evidence type="ECO:0000313" key="4">
    <source>
        <dbReference type="Proteomes" id="UP000277279"/>
    </source>
</evidence>
<feature type="region of interest" description="Disordered" evidence="1">
    <location>
        <begin position="1"/>
        <end position="26"/>
    </location>
</feature>
<feature type="region of interest" description="Disordered" evidence="1">
    <location>
        <begin position="48"/>
        <end position="68"/>
    </location>
</feature>
<proteinExistence type="predicted"/>
<evidence type="ECO:0000313" key="3">
    <source>
        <dbReference type="EMBL" id="RSB79623.1"/>
    </source>
</evidence>
<dbReference type="OrthoDB" id="8373949at2"/>
<sequence>MANISTTKHPKAASNQTLLHPTRRAATRNIYRTGPSYDRSAGSINNCSLDLKDNNGSFPLQATGRVMT</sequence>
<dbReference type="Proteomes" id="UP000277279">
    <property type="component" value="Unassembled WGS sequence"/>
</dbReference>
<dbReference type="Proteomes" id="UP000518315">
    <property type="component" value="Unassembled WGS sequence"/>
</dbReference>
<dbReference type="EMBL" id="JACHXH010000006">
    <property type="protein sequence ID" value="MBB3134458.1"/>
    <property type="molecule type" value="Genomic_DNA"/>
</dbReference>